<keyword evidence="1" id="KW-0472">Membrane</keyword>
<reference evidence="2 3" key="1">
    <citation type="submission" date="2015-03" db="EMBL/GenBank/DDBJ databases">
        <title>Genome assembly of Sandaracinus amylolyticus DSM 53668.</title>
        <authorList>
            <person name="Sharma G."/>
            <person name="Subramanian S."/>
        </authorList>
    </citation>
    <scope>NUCLEOTIDE SEQUENCE [LARGE SCALE GENOMIC DNA]</scope>
    <source>
        <strain evidence="2 3">DSM 53668</strain>
    </source>
</reference>
<keyword evidence="1" id="KW-0812">Transmembrane</keyword>
<sequence>MLVGLTGLLVVGVSGMWGWITVAALGVIGGAGAFSGKMDELMTLGVALIAGLTGILSIIVTAYVILGIRG</sequence>
<gene>
    <name evidence="2" type="ORF">DB32_003304</name>
</gene>
<evidence type="ECO:0000256" key="1">
    <source>
        <dbReference type="SAM" id="Phobius"/>
    </source>
</evidence>
<name>A0A0F6W326_9BACT</name>
<evidence type="ECO:0000313" key="2">
    <source>
        <dbReference type="EMBL" id="AKF06155.1"/>
    </source>
</evidence>
<dbReference type="EMBL" id="CP011125">
    <property type="protein sequence ID" value="AKF06155.1"/>
    <property type="molecule type" value="Genomic_DNA"/>
</dbReference>
<dbReference type="Proteomes" id="UP000034883">
    <property type="component" value="Chromosome"/>
</dbReference>
<dbReference type="KEGG" id="samy:DB32_003304"/>
<keyword evidence="3" id="KW-1185">Reference proteome</keyword>
<organism evidence="2 3">
    <name type="scientific">Sandaracinus amylolyticus</name>
    <dbReference type="NCBI Taxonomy" id="927083"/>
    <lineage>
        <taxon>Bacteria</taxon>
        <taxon>Pseudomonadati</taxon>
        <taxon>Myxococcota</taxon>
        <taxon>Polyangia</taxon>
        <taxon>Polyangiales</taxon>
        <taxon>Sandaracinaceae</taxon>
        <taxon>Sandaracinus</taxon>
    </lineage>
</organism>
<protein>
    <submittedName>
        <fullName evidence="2">Uncharacterized protein</fullName>
    </submittedName>
</protein>
<evidence type="ECO:0000313" key="3">
    <source>
        <dbReference type="Proteomes" id="UP000034883"/>
    </source>
</evidence>
<feature type="transmembrane region" description="Helical" evidence="1">
    <location>
        <begin position="16"/>
        <end position="34"/>
    </location>
</feature>
<feature type="transmembrane region" description="Helical" evidence="1">
    <location>
        <begin position="41"/>
        <end position="66"/>
    </location>
</feature>
<dbReference type="AlphaFoldDB" id="A0A0F6W326"/>
<accession>A0A0F6W326</accession>
<proteinExistence type="predicted"/>
<dbReference type="STRING" id="927083.DB32_003304"/>
<keyword evidence="1" id="KW-1133">Transmembrane helix</keyword>